<dbReference type="InterPro" id="IPR017871">
    <property type="entry name" value="ABC_transporter-like_CS"/>
</dbReference>
<protein>
    <submittedName>
        <fullName evidence="14">ABC transporter ATP-binding protein</fullName>
    </submittedName>
</protein>
<evidence type="ECO:0000256" key="10">
    <source>
        <dbReference type="ARBA" id="ARBA00023455"/>
    </source>
</evidence>
<dbReference type="InterPro" id="IPR039421">
    <property type="entry name" value="Type_1_exporter"/>
</dbReference>
<accession>A0A372FYI5</accession>
<dbReference type="GO" id="GO:0140359">
    <property type="term" value="F:ABC-type transporter activity"/>
    <property type="evidence" value="ECO:0007669"/>
    <property type="project" value="InterPro"/>
</dbReference>
<proteinExistence type="inferred from homology"/>
<keyword evidence="5 11" id="KW-0812">Transmembrane</keyword>
<dbReference type="InterPro" id="IPR027417">
    <property type="entry name" value="P-loop_NTPase"/>
</dbReference>
<reference evidence="14 15" key="1">
    <citation type="submission" date="2018-08" db="EMBL/GenBank/DDBJ databases">
        <title>Verrucosispora craniellae sp. nov., isolated from a marine sponge in the South China Sea.</title>
        <authorList>
            <person name="Li L."/>
            <person name="Lin H.W."/>
        </authorList>
    </citation>
    <scope>NUCLEOTIDE SEQUENCE [LARGE SCALE GENOMIC DNA]</scope>
    <source>
        <strain evidence="14 15">LHW63014</strain>
    </source>
</reference>
<name>A0A372FYI5_9ACTN</name>
<dbReference type="Gene3D" id="1.20.1560.10">
    <property type="entry name" value="ABC transporter type 1, transmembrane domain"/>
    <property type="match status" value="1"/>
</dbReference>
<feature type="transmembrane region" description="Helical" evidence="11">
    <location>
        <begin position="133"/>
        <end position="154"/>
    </location>
</feature>
<feature type="domain" description="ABC transporter" evidence="12">
    <location>
        <begin position="338"/>
        <end position="571"/>
    </location>
</feature>
<dbReference type="PROSITE" id="PS00211">
    <property type="entry name" value="ABC_TRANSPORTER_1"/>
    <property type="match status" value="1"/>
</dbReference>
<dbReference type="Pfam" id="PF00005">
    <property type="entry name" value="ABC_tran"/>
    <property type="match status" value="1"/>
</dbReference>
<dbReference type="GO" id="GO:0016887">
    <property type="term" value="F:ATP hydrolysis activity"/>
    <property type="evidence" value="ECO:0007669"/>
    <property type="project" value="InterPro"/>
</dbReference>
<keyword evidence="7 14" id="KW-0067">ATP-binding</keyword>
<evidence type="ECO:0000313" key="14">
    <source>
        <dbReference type="EMBL" id="RFS45596.1"/>
    </source>
</evidence>
<dbReference type="Gene3D" id="3.40.50.300">
    <property type="entry name" value="P-loop containing nucleotide triphosphate hydrolases"/>
    <property type="match status" value="1"/>
</dbReference>
<dbReference type="AlphaFoldDB" id="A0A372FYI5"/>
<dbReference type="InterPro" id="IPR011527">
    <property type="entry name" value="ABC1_TM_dom"/>
</dbReference>
<dbReference type="PANTHER" id="PTHR24221">
    <property type="entry name" value="ATP-BINDING CASSETTE SUB-FAMILY B"/>
    <property type="match status" value="1"/>
</dbReference>
<dbReference type="InterPro" id="IPR003439">
    <property type="entry name" value="ABC_transporter-like_ATP-bd"/>
</dbReference>
<evidence type="ECO:0000256" key="1">
    <source>
        <dbReference type="ARBA" id="ARBA00004429"/>
    </source>
</evidence>
<dbReference type="GO" id="GO:0005524">
    <property type="term" value="F:ATP binding"/>
    <property type="evidence" value="ECO:0007669"/>
    <property type="project" value="UniProtKB-KW"/>
</dbReference>
<evidence type="ECO:0000313" key="15">
    <source>
        <dbReference type="Proteomes" id="UP000262621"/>
    </source>
</evidence>
<dbReference type="GO" id="GO:0005886">
    <property type="term" value="C:plasma membrane"/>
    <property type="evidence" value="ECO:0007669"/>
    <property type="project" value="UniProtKB-SubCell"/>
</dbReference>
<evidence type="ECO:0000256" key="11">
    <source>
        <dbReference type="SAM" id="Phobius"/>
    </source>
</evidence>
<dbReference type="SUPFAM" id="SSF90123">
    <property type="entry name" value="ABC transporter transmembrane region"/>
    <property type="match status" value="1"/>
</dbReference>
<feature type="transmembrane region" description="Helical" evidence="11">
    <location>
        <begin position="281"/>
        <end position="305"/>
    </location>
</feature>
<dbReference type="InterPro" id="IPR003593">
    <property type="entry name" value="AAA+_ATPase"/>
</dbReference>
<organism evidence="14 15">
    <name type="scientific">Micromonospora craniellae</name>
    <dbReference type="NCBI Taxonomy" id="2294034"/>
    <lineage>
        <taxon>Bacteria</taxon>
        <taxon>Bacillati</taxon>
        <taxon>Actinomycetota</taxon>
        <taxon>Actinomycetes</taxon>
        <taxon>Micromonosporales</taxon>
        <taxon>Micromonosporaceae</taxon>
        <taxon>Micromonospora</taxon>
    </lineage>
</organism>
<dbReference type="CDD" id="cd07346">
    <property type="entry name" value="ABC_6TM_exporters"/>
    <property type="match status" value="1"/>
</dbReference>
<evidence type="ECO:0000256" key="9">
    <source>
        <dbReference type="ARBA" id="ARBA00023136"/>
    </source>
</evidence>
<keyword evidence="8 11" id="KW-1133">Transmembrane helix</keyword>
<keyword evidence="2" id="KW-0813">Transport</keyword>
<keyword evidence="3" id="KW-1003">Cell membrane</keyword>
<feature type="domain" description="ABC transmembrane type-1" evidence="13">
    <location>
        <begin position="18"/>
        <end position="307"/>
    </location>
</feature>
<dbReference type="InterPro" id="IPR036640">
    <property type="entry name" value="ABC1_TM_sf"/>
</dbReference>
<feature type="transmembrane region" description="Helical" evidence="11">
    <location>
        <begin position="62"/>
        <end position="87"/>
    </location>
</feature>
<dbReference type="EMBL" id="QVFU01000015">
    <property type="protein sequence ID" value="RFS45596.1"/>
    <property type="molecule type" value="Genomic_DNA"/>
</dbReference>
<evidence type="ECO:0000259" key="13">
    <source>
        <dbReference type="PROSITE" id="PS50929"/>
    </source>
</evidence>
<evidence type="ECO:0000256" key="3">
    <source>
        <dbReference type="ARBA" id="ARBA00022475"/>
    </source>
</evidence>
<feature type="transmembrane region" description="Helical" evidence="11">
    <location>
        <begin position="160"/>
        <end position="179"/>
    </location>
</feature>
<keyword evidence="6" id="KW-0547">Nucleotide-binding</keyword>
<comment type="subcellular location">
    <subcellularLocation>
        <location evidence="1">Cell inner membrane</location>
        <topology evidence="1">Multi-pass membrane protein</topology>
    </subcellularLocation>
</comment>
<dbReference type="Proteomes" id="UP000262621">
    <property type="component" value="Unassembled WGS sequence"/>
</dbReference>
<evidence type="ECO:0000256" key="5">
    <source>
        <dbReference type="ARBA" id="ARBA00022692"/>
    </source>
</evidence>
<gene>
    <name evidence="14" type="ORF">D0Q02_16000</name>
</gene>
<comment type="caution">
    <text evidence="14">The sequence shown here is derived from an EMBL/GenBank/DDBJ whole genome shotgun (WGS) entry which is preliminary data.</text>
</comment>
<dbReference type="SUPFAM" id="SSF52540">
    <property type="entry name" value="P-loop containing nucleoside triphosphate hydrolases"/>
    <property type="match status" value="1"/>
</dbReference>
<dbReference type="SMART" id="SM00382">
    <property type="entry name" value="AAA"/>
    <property type="match status" value="1"/>
</dbReference>
<sequence>MARQSGVGFFTPVRGSLAAIIGLSVLGAAASVVPFIAIVELARVLLPGLDGESVDTGRSWAIVWIAVGALVVAFAGAFASGMISHFADAELQLSLRRRIVAHLQRLPLGWFDARSSGAARKLVESDVTALHQLIAHAIHDVIMATVVPLLILVYLFATQWILAVAALVPLVVTLVLYIVMTGGGTEKFQEYDKATERLAGATVEYVHGIAVVKRFGQVGRSHKRYREEAKRYVEFSTDWTKDSLTPMAMVEIVTSPAVIIVYLLAIGVGIVQAGWAQPLDILPAVLLGSGVVAPMMALGATAQFLRNAMKAQGSLAAFLALPPIPYADRPVAPEGHEVEAADVCFSYDGEHQVLHDIAMSCRPGTVTALVGASGSGKSTLARLVPRFYDVTSGTVSIGGTDVRSVAAGELYRRVGFVFQDVQLLRTSLRDNIRLARPDADDDEVERVARIAQIHDRILRFEQGYDSVVGEDANLSGGEAQRVTIARALLADAPILVLDEATAFADPDSEAAIQKALSALAADRTVLVIAHRLHTIVGVDQILVLDGGRIVERGTHADLVAAGGRFATMWRDYQANHARTRPEEAKA</sequence>
<dbReference type="RefSeq" id="WP_117228787.1">
    <property type="nucleotide sequence ID" value="NZ_QVFU01000015.1"/>
</dbReference>
<evidence type="ECO:0000256" key="7">
    <source>
        <dbReference type="ARBA" id="ARBA00022840"/>
    </source>
</evidence>
<evidence type="ECO:0000259" key="12">
    <source>
        <dbReference type="PROSITE" id="PS50893"/>
    </source>
</evidence>
<dbReference type="OrthoDB" id="3302760at2"/>
<dbReference type="PROSITE" id="PS50929">
    <property type="entry name" value="ABC_TM1F"/>
    <property type="match status" value="1"/>
</dbReference>
<evidence type="ECO:0000256" key="6">
    <source>
        <dbReference type="ARBA" id="ARBA00022741"/>
    </source>
</evidence>
<evidence type="ECO:0000256" key="2">
    <source>
        <dbReference type="ARBA" id="ARBA00022448"/>
    </source>
</evidence>
<dbReference type="PANTHER" id="PTHR24221:SF654">
    <property type="entry name" value="ATP-BINDING CASSETTE SUB-FAMILY B MEMBER 6"/>
    <property type="match status" value="1"/>
</dbReference>
<dbReference type="PROSITE" id="PS50893">
    <property type="entry name" value="ABC_TRANSPORTER_2"/>
    <property type="match status" value="1"/>
</dbReference>
<feature type="transmembrane region" description="Helical" evidence="11">
    <location>
        <begin position="20"/>
        <end position="42"/>
    </location>
</feature>
<keyword evidence="9 11" id="KW-0472">Membrane</keyword>
<keyword evidence="4" id="KW-0997">Cell inner membrane</keyword>
<comment type="similarity">
    <text evidence="10">Belongs to the ABC transporter superfamily. Siderophore-Fe(3+) uptake transporter (SIUT) (TC 3.A.1.21) family.</text>
</comment>
<keyword evidence="15" id="KW-1185">Reference proteome</keyword>
<feature type="transmembrane region" description="Helical" evidence="11">
    <location>
        <begin position="257"/>
        <end position="275"/>
    </location>
</feature>
<dbReference type="Pfam" id="PF00664">
    <property type="entry name" value="ABC_membrane"/>
    <property type="match status" value="1"/>
</dbReference>
<evidence type="ECO:0000256" key="4">
    <source>
        <dbReference type="ARBA" id="ARBA00022519"/>
    </source>
</evidence>
<evidence type="ECO:0000256" key="8">
    <source>
        <dbReference type="ARBA" id="ARBA00022989"/>
    </source>
</evidence>
<dbReference type="FunFam" id="3.40.50.300:FF:000221">
    <property type="entry name" value="Multidrug ABC transporter ATP-binding protein"/>
    <property type="match status" value="1"/>
</dbReference>